<evidence type="ECO:0000313" key="1">
    <source>
        <dbReference type="EMBL" id="MBA0591101.1"/>
    </source>
</evidence>
<proteinExistence type="predicted"/>
<gene>
    <name evidence="1" type="ORF">Gorai_019786</name>
</gene>
<accession>A0A7J8PP72</accession>
<dbReference type="AlphaFoldDB" id="A0A7J8PP72"/>
<name>A0A7J8PP72_GOSRA</name>
<organism evidence="1 2">
    <name type="scientific">Gossypium raimondii</name>
    <name type="common">Peruvian cotton</name>
    <name type="synonym">Gossypium klotzschianum subsp. raimondii</name>
    <dbReference type="NCBI Taxonomy" id="29730"/>
    <lineage>
        <taxon>Eukaryota</taxon>
        <taxon>Viridiplantae</taxon>
        <taxon>Streptophyta</taxon>
        <taxon>Embryophyta</taxon>
        <taxon>Tracheophyta</taxon>
        <taxon>Spermatophyta</taxon>
        <taxon>Magnoliopsida</taxon>
        <taxon>eudicotyledons</taxon>
        <taxon>Gunneridae</taxon>
        <taxon>Pentapetalae</taxon>
        <taxon>rosids</taxon>
        <taxon>malvids</taxon>
        <taxon>Malvales</taxon>
        <taxon>Malvaceae</taxon>
        <taxon>Malvoideae</taxon>
        <taxon>Gossypium</taxon>
    </lineage>
</organism>
<reference evidence="1 2" key="1">
    <citation type="journal article" date="2019" name="Genome Biol. Evol.">
        <title>Insights into the evolution of the New World diploid cottons (Gossypium, subgenus Houzingenia) based on genome sequencing.</title>
        <authorList>
            <person name="Grover C.E."/>
            <person name="Arick M.A. 2nd"/>
            <person name="Thrash A."/>
            <person name="Conover J.L."/>
            <person name="Sanders W.S."/>
            <person name="Peterson D.G."/>
            <person name="Frelichowski J.E."/>
            <person name="Scheffler J.A."/>
            <person name="Scheffler B.E."/>
            <person name="Wendel J.F."/>
        </authorList>
    </citation>
    <scope>NUCLEOTIDE SEQUENCE [LARGE SCALE GENOMIC DNA]</scope>
    <source>
        <strain evidence="1">8</strain>
        <tissue evidence="1">Leaf</tissue>
    </source>
</reference>
<dbReference type="Proteomes" id="UP000593578">
    <property type="component" value="Unassembled WGS sequence"/>
</dbReference>
<dbReference type="EMBL" id="JABEZZ010000007">
    <property type="protein sequence ID" value="MBA0591101.1"/>
    <property type="molecule type" value="Genomic_DNA"/>
</dbReference>
<protein>
    <recommendedName>
        <fullName evidence="3">RNase H type-1 domain-containing protein</fullName>
    </recommendedName>
</protein>
<evidence type="ECO:0008006" key="3">
    <source>
        <dbReference type="Google" id="ProtNLM"/>
    </source>
</evidence>
<sequence>MPIFLRVSSRLVDFNLGCHARLFGREVQLFTDGAIASGNGSASARGVLQDQHGN</sequence>
<evidence type="ECO:0000313" key="2">
    <source>
        <dbReference type="Proteomes" id="UP000593578"/>
    </source>
</evidence>
<comment type="caution">
    <text evidence="1">The sequence shown here is derived from an EMBL/GenBank/DDBJ whole genome shotgun (WGS) entry which is preliminary data.</text>
</comment>